<name>A0A8K0TKI2_9PEZI</name>
<organism evidence="2 3">
    <name type="scientific">Plectosphaerella cucumerina</name>
    <dbReference type="NCBI Taxonomy" id="40658"/>
    <lineage>
        <taxon>Eukaryota</taxon>
        <taxon>Fungi</taxon>
        <taxon>Dikarya</taxon>
        <taxon>Ascomycota</taxon>
        <taxon>Pezizomycotina</taxon>
        <taxon>Sordariomycetes</taxon>
        <taxon>Hypocreomycetidae</taxon>
        <taxon>Glomerellales</taxon>
        <taxon>Plectosphaerellaceae</taxon>
        <taxon>Plectosphaerella</taxon>
    </lineage>
</organism>
<dbReference type="OrthoDB" id="10625404at2759"/>
<evidence type="ECO:0000313" key="3">
    <source>
        <dbReference type="Proteomes" id="UP000813385"/>
    </source>
</evidence>
<keyword evidence="3" id="KW-1185">Reference proteome</keyword>
<feature type="region of interest" description="Disordered" evidence="1">
    <location>
        <begin position="362"/>
        <end position="409"/>
    </location>
</feature>
<feature type="region of interest" description="Disordered" evidence="1">
    <location>
        <begin position="422"/>
        <end position="442"/>
    </location>
</feature>
<feature type="compositionally biased region" description="Polar residues" evidence="1">
    <location>
        <begin position="262"/>
        <end position="275"/>
    </location>
</feature>
<dbReference type="Proteomes" id="UP000813385">
    <property type="component" value="Unassembled WGS sequence"/>
</dbReference>
<feature type="region of interest" description="Disordered" evidence="1">
    <location>
        <begin position="249"/>
        <end position="275"/>
    </location>
</feature>
<sequence length="442" mass="46961">MSWLPGHPVGCQCAFCLKMTASSQQPTHFPLSSAATCGTMKYGEETTPDGRVKRTIEMPIPSTPIFYNHCASPMDYGVGGLWGASQPQGFVSSLPASPRSTCSSIPDFDMPANLDLNNVDLSDCDFSDCNRSVTSNFSGDNEPVFAFTEEELKKFTSNSANNVSHADMMTPGDSAASLASSLAGDNEPVFAFTEEELKRFTSFSANSASRADIMTPDDSAASAASSVSGDSATVFAFTEEDLKRFASYSNDNNNSGSGLMTPGSSTASVESSTPVNEDGFFGENLKTPTMADFPPHLTPQFFTPSTSDYVMDVDQDHEDAMVPPRTPITALPLGDASTPMLRVPRFAGASRLSPGCLDFLKPENQSTDLSGFSVDTPEESSPATPRGPCSSPASVASNDEEREEVGPEIAVYSTGLLETLHDIQMELDEEEEWGTPSAGAEA</sequence>
<evidence type="ECO:0000313" key="2">
    <source>
        <dbReference type="EMBL" id="KAH7361911.1"/>
    </source>
</evidence>
<proteinExistence type="predicted"/>
<protein>
    <submittedName>
        <fullName evidence="2">Uncharacterized protein</fullName>
    </submittedName>
</protein>
<reference evidence="2" key="1">
    <citation type="journal article" date="2021" name="Nat. Commun.">
        <title>Genetic determinants of endophytism in the Arabidopsis root mycobiome.</title>
        <authorList>
            <person name="Mesny F."/>
            <person name="Miyauchi S."/>
            <person name="Thiergart T."/>
            <person name="Pickel B."/>
            <person name="Atanasova L."/>
            <person name="Karlsson M."/>
            <person name="Huettel B."/>
            <person name="Barry K.W."/>
            <person name="Haridas S."/>
            <person name="Chen C."/>
            <person name="Bauer D."/>
            <person name="Andreopoulos W."/>
            <person name="Pangilinan J."/>
            <person name="LaButti K."/>
            <person name="Riley R."/>
            <person name="Lipzen A."/>
            <person name="Clum A."/>
            <person name="Drula E."/>
            <person name="Henrissat B."/>
            <person name="Kohler A."/>
            <person name="Grigoriev I.V."/>
            <person name="Martin F.M."/>
            <person name="Hacquard S."/>
        </authorList>
    </citation>
    <scope>NUCLEOTIDE SEQUENCE</scope>
    <source>
        <strain evidence="2">MPI-CAGE-AT-0016</strain>
    </source>
</reference>
<feature type="compositionally biased region" description="Low complexity" evidence="1">
    <location>
        <begin position="249"/>
        <end position="258"/>
    </location>
</feature>
<dbReference type="EMBL" id="JAGPXD010000003">
    <property type="protein sequence ID" value="KAH7361911.1"/>
    <property type="molecule type" value="Genomic_DNA"/>
</dbReference>
<evidence type="ECO:0000256" key="1">
    <source>
        <dbReference type="SAM" id="MobiDB-lite"/>
    </source>
</evidence>
<gene>
    <name evidence="2" type="ORF">B0T11DRAFT_317747</name>
</gene>
<dbReference type="AlphaFoldDB" id="A0A8K0TKI2"/>
<accession>A0A8K0TKI2</accession>
<comment type="caution">
    <text evidence="2">The sequence shown here is derived from an EMBL/GenBank/DDBJ whole genome shotgun (WGS) entry which is preliminary data.</text>
</comment>